<protein>
    <submittedName>
        <fullName evidence="9">Glycosyltransferase</fullName>
        <ecNumber evidence="9">2.4.-.-</ecNumber>
    </submittedName>
</protein>
<evidence type="ECO:0000256" key="4">
    <source>
        <dbReference type="ARBA" id="ARBA00022692"/>
    </source>
</evidence>
<dbReference type="SUPFAM" id="SSF53448">
    <property type="entry name" value="Nucleotide-diphospho-sugar transferases"/>
    <property type="match status" value="1"/>
</dbReference>
<evidence type="ECO:0000256" key="3">
    <source>
        <dbReference type="ARBA" id="ARBA00022679"/>
    </source>
</evidence>
<evidence type="ECO:0000256" key="6">
    <source>
        <dbReference type="ARBA" id="ARBA00023136"/>
    </source>
</evidence>
<keyword evidence="3 9" id="KW-0808">Transferase</keyword>
<dbReference type="InterPro" id="IPR050256">
    <property type="entry name" value="Glycosyltransferase_2"/>
</dbReference>
<feature type="transmembrane region" description="Helical" evidence="7">
    <location>
        <begin position="244"/>
        <end position="265"/>
    </location>
</feature>
<keyword evidence="4 7" id="KW-0812">Transmembrane</keyword>
<dbReference type="InterPro" id="IPR001173">
    <property type="entry name" value="Glyco_trans_2-like"/>
</dbReference>
<evidence type="ECO:0000256" key="1">
    <source>
        <dbReference type="ARBA" id="ARBA00004141"/>
    </source>
</evidence>
<feature type="transmembrane region" description="Helical" evidence="7">
    <location>
        <begin position="219"/>
        <end position="238"/>
    </location>
</feature>
<evidence type="ECO:0000259" key="8">
    <source>
        <dbReference type="Pfam" id="PF00535"/>
    </source>
</evidence>
<dbReference type="Proteomes" id="UP001419910">
    <property type="component" value="Unassembled WGS sequence"/>
</dbReference>
<reference evidence="9 10" key="1">
    <citation type="submission" date="2024-05" db="EMBL/GenBank/DDBJ databases">
        <authorList>
            <person name="Liu Q."/>
            <person name="Xin Y.-H."/>
        </authorList>
    </citation>
    <scope>NUCLEOTIDE SEQUENCE [LARGE SCALE GENOMIC DNA]</scope>
    <source>
        <strain evidence="9 10">CGMCC 1.10181</strain>
    </source>
</reference>
<name>A0ABU9Y9K3_9SPHN</name>
<proteinExistence type="predicted"/>
<keyword evidence="5 7" id="KW-1133">Transmembrane helix</keyword>
<evidence type="ECO:0000256" key="2">
    <source>
        <dbReference type="ARBA" id="ARBA00022676"/>
    </source>
</evidence>
<evidence type="ECO:0000256" key="5">
    <source>
        <dbReference type="ARBA" id="ARBA00022989"/>
    </source>
</evidence>
<comment type="caution">
    <text evidence="9">The sequence shown here is derived from an EMBL/GenBank/DDBJ whole genome shotgun (WGS) entry which is preliminary data.</text>
</comment>
<dbReference type="Pfam" id="PF00535">
    <property type="entry name" value="Glycos_transf_2"/>
    <property type="match status" value="1"/>
</dbReference>
<organism evidence="9 10">
    <name type="scientific">Sphingomonas oligophenolica</name>
    <dbReference type="NCBI Taxonomy" id="301154"/>
    <lineage>
        <taxon>Bacteria</taxon>
        <taxon>Pseudomonadati</taxon>
        <taxon>Pseudomonadota</taxon>
        <taxon>Alphaproteobacteria</taxon>
        <taxon>Sphingomonadales</taxon>
        <taxon>Sphingomonadaceae</taxon>
        <taxon>Sphingomonas</taxon>
    </lineage>
</organism>
<feature type="transmembrane region" description="Helical" evidence="7">
    <location>
        <begin position="277"/>
        <end position="298"/>
    </location>
</feature>
<evidence type="ECO:0000313" key="10">
    <source>
        <dbReference type="Proteomes" id="UP001419910"/>
    </source>
</evidence>
<evidence type="ECO:0000256" key="7">
    <source>
        <dbReference type="SAM" id="Phobius"/>
    </source>
</evidence>
<dbReference type="GO" id="GO:0016757">
    <property type="term" value="F:glycosyltransferase activity"/>
    <property type="evidence" value="ECO:0007669"/>
    <property type="project" value="UniProtKB-KW"/>
</dbReference>
<keyword evidence="6 7" id="KW-0472">Membrane</keyword>
<sequence>MRQSEPDGSHPRTELLIVTPVYDDWESFACLLRDIETAMPADQYDVQIIAVDDCSNTAPAVPHLSGCISGISVLRLTMNVGHQRAIAVGLVQADSEQHAARVAIMDADGEDRPAELKQMVDAAAAVPGEAVVAQRYKRSETVGFRLFYWLYVQIFRALTGNRIDFGNFSVLTSEHVGRLVHNANIWNNFAATLIQAKIPIHRVPTARGPRYAGRSHMKLVGLVTHGLGAISVFSDAVFVRILLASFGILAIAVVAVIVVICIRIFTDMAIPGWTTNALGFAVLLSVQAVMLPIMIAFLQLSNRSSFQNIPREHASRLVERRYQLYRRGEPQPADGS</sequence>
<keyword evidence="2 9" id="KW-0328">Glycosyltransferase</keyword>
<feature type="domain" description="Glycosyltransferase 2-like" evidence="8">
    <location>
        <begin position="17"/>
        <end position="161"/>
    </location>
</feature>
<accession>A0ABU9Y9K3</accession>
<keyword evidence="10" id="KW-1185">Reference proteome</keyword>
<comment type="subcellular location">
    <subcellularLocation>
        <location evidence="1">Membrane</location>
        <topology evidence="1">Multi-pass membrane protein</topology>
    </subcellularLocation>
</comment>
<dbReference type="PANTHER" id="PTHR48090">
    <property type="entry name" value="UNDECAPRENYL-PHOSPHATE 4-DEOXY-4-FORMAMIDO-L-ARABINOSE TRANSFERASE-RELATED"/>
    <property type="match status" value="1"/>
</dbReference>
<dbReference type="RefSeq" id="WP_343889765.1">
    <property type="nucleotide sequence ID" value="NZ_BAAAEH010000023.1"/>
</dbReference>
<dbReference type="EC" id="2.4.-.-" evidence="9"/>
<dbReference type="EMBL" id="JBDIME010000029">
    <property type="protein sequence ID" value="MEN2792472.1"/>
    <property type="molecule type" value="Genomic_DNA"/>
</dbReference>
<evidence type="ECO:0000313" key="9">
    <source>
        <dbReference type="EMBL" id="MEN2792472.1"/>
    </source>
</evidence>
<dbReference type="Gene3D" id="3.90.550.10">
    <property type="entry name" value="Spore Coat Polysaccharide Biosynthesis Protein SpsA, Chain A"/>
    <property type="match status" value="1"/>
</dbReference>
<dbReference type="PANTHER" id="PTHR48090:SF1">
    <property type="entry name" value="PROPHAGE BACTOPRENOL GLUCOSYL TRANSFERASE HOMOLOG"/>
    <property type="match status" value="1"/>
</dbReference>
<dbReference type="InterPro" id="IPR029044">
    <property type="entry name" value="Nucleotide-diphossugar_trans"/>
</dbReference>
<gene>
    <name evidence="9" type="ORF">ABC974_22775</name>
</gene>